<dbReference type="STRING" id="930117.SAMN05216225_101539"/>
<feature type="transmembrane region" description="Helical" evidence="1">
    <location>
        <begin position="56"/>
        <end position="74"/>
    </location>
</feature>
<keyword evidence="1" id="KW-0472">Membrane</keyword>
<protein>
    <submittedName>
        <fullName evidence="2">Uncharacterized protein</fullName>
    </submittedName>
</protein>
<dbReference type="RefSeq" id="WP_072889878.1">
    <property type="nucleotide sequence ID" value="NZ_FQVW01000015.1"/>
</dbReference>
<name>A0A1M5H0L2_9BACI</name>
<keyword evidence="3" id="KW-1185">Reference proteome</keyword>
<accession>A0A1M5H0L2</accession>
<dbReference type="AlphaFoldDB" id="A0A1M5H0L2"/>
<evidence type="ECO:0000313" key="2">
    <source>
        <dbReference type="EMBL" id="SHG09252.1"/>
    </source>
</evidence>
<evidence type="ECO:0000256" key="1">
    <source>
        <dbReference type="SAM" id="Phobius"/>
    </source>
</evidence>
<evidence type="ECO:0000313" key="3">
    <source>
        <dbReference type="Proteomes" id="UP000183988"/>
    </source>
</evidence>
<feature type="transmembrane region" description="Helical" evidence="1">
    <location>
        <begin position="6"/>
        <end position="22"/>
    </location>
</feature>
<organism evidence="2 3">
    <name type="scientific">Ornithinibacillus halophilus</name>
    <dbReference type="NCBI Taxonomy" id="930117"/>
    <lineage>
        <taxon>Bacteria</taxon>
        <taxon>Bacillati</taxon>
        <taxon>Bacillota</taxon>
        <taxon>Bacilli</taxon>
        <taxon>Bacillales</taxon>
        <taxon>Bacillaceae</taxon>
        <taxon>Ornithinibacillus</taxon>
    </lineage>
</organism>
<dbReference type="EMBL" id="FQVW01000015">
    <property type="protein sequence ID" value="SHG09252.1"/>
    <property type="molecule type" value="Genomic_DNA"/>
</dbReference>
<dbReference type="Proteomes" id="UP000183988">
    <property type="component" value="Unassembled WGS sequence"/>
</dbReference>
<feature type="transmembrane region" description="Helical" evidence="1">
    <location>
        <begin position="29"/>
        <end position="50"/>
    </location>
</feature>
<sequence>MDFSFYGVFIIAGIFAIQFFFSTRRNVSWGAILPVAYIVLLTWLLVINRIGSSIEYILYLLLGLLFLIAEWSGGRKYLREKVKKELHKMNSLDIN</sequence>
<reference evidence="2 3" key="1">
    <citation type="submission" date="2016-11" db="EMBL/GenBank/DDBJ databases">
        <authorList>
            <person name="Jaros S."/>
            <person name="Januszkiewicz K."/>
            <person name="Wedrychowicz H."/>
        </authorList>
    </citation>
    <scope>NUCLEOTIDE SEQUENCE [LARGE SCALE GENOMIC DNA]</scope>
    <source>
        <strain evidence="2 3">IBRC-M 10683</strain>
    </source>
</reference>
<keyword evidence="1" id="KW-0812">Transmembrane</keyword>
<proteinExistence type="predicted"/>
<gene>
    <name evidence="2" type="ORF">SAMN05216225_101539</name>
</gene>
<keyword evidence="1" id="KW-1133">Transmembrane helix</keyword>